<reference evidence="3" key="2">
    <citation type="journal article" date="2017" name="J. Anim. Genet.">
        <title>Multiple reference genome sequences of hot pepper reveal the massive evolution of plant disease resistance genes by retroduplication.</title>
        <authorList>
            <person name="Kim S."/>
            <person name="Park J."/>
            <person name="Yeom S.-I."/>
            <person name="Kim Y.-M."/>
            <person name="Seo E."/>
            <person name="Kim K.-T."/>
            <person name="Kim M.-S."/>
            <person name="Lee J.M."/>
            <person name="Cheong K."/>
            <person name="Shin H.-S."/>
            <person name="Kim S.-B."/>
            <person name="Han K."/>
            <person name="Lee J."/>
            <person name="Park M."/>
            <person name="Lee H.-A."/>
            <person name="Lee H.-Y."/>
            <person name="Lee Y."/>
            <person name="Oh S."/>
            <person name="Lee J.H."/>
            <person name="Choi E."/>
            <person name="Choi E."/>
            <person name="Lee S.E."/>
            <person name="Jeon J."/>
            <person name="Kim H."/>
            <person name="Choi G."/>
            <person name="Song H."/>
            <person name="Lee J."/>
            <person name="Lee S.-C."/>
            <person name="Kwon J.-K."/>
            <person name="Lee H.-Y."/>
            <person name="Koo N."/>
            <person name="Hong Y."/>
            <person name="Kim R.W."/>
            <person name="Kang W.-H."/>
            <person name="Huh J.H."/>
            <person name="Kang B.-C."/>
            <person name="Yang T.-J."/>
            <person name="Lee Y.-H."/>
            <person name="Bennetzen J.L."/>
            <person name="Choi D."/>
        </authorList>
    </citation>
    <scope>NUCLEOTIDE SEQUENCE [LARGE SCALE GENOMIC DNA]</scope>
    <source>
        <strain evidence="3">cv. PBC81</strain>
    </source>
</reference>
<comment type="caution">
    <text evidence="2">The sequence shown here is derived from an EMBL/GenBank/DDBJ whole genome shotgun (WGS) entry which is preliminary data.</text>
</comment>
<feature type="compositionally biased region" description="Basic and acidic residues" evidence="1">
    <location>
        <begin position="1"/>
        <end position="15"/>
    </location>
</feature>
<evidence type="ECO:0000313" key="3">
    <source>
        <dbReference type="Proteomes" id="UP000224567"/>
    </source>
</evidence>
<keyword evidence="3" id="KW-1185">Reference proteome</keyword>
<dbReference type="OrthoDB" id="1300020at2759"/>
<dbReference type="Proteomes" id="UP000224567">
    <property type="component" value="Unassembled WGS sequence"/>
</dbReference>
<organism evidence="2 3">
    <name type="scientific">Capsicum baccatum</name>
    <name type="common">Peruvian pepper</name>
    <dbReference type="NCBI Taxonomy" id="33114"/>
    <lineage>
        <taxon>Eukaryota</taxon>
        <taxon>Viridiplantae</taxon>
        <taxon>Streptophyta</taxon>
        <taxon>Embryophyta</taxon>
        <taxon>Tracheophyta</taxon>
        <taxon>Spermatophyta</taxon>
        <taxon>Magnoliopsida</taxon>
        <taxon>eudicotyledons</taxon>
        <taxon>Gunneridae</taxon>
        <taxon>Pentapetalae</taxon>
        <taxon>asterids</taxon>
        <taxon>lamiids</taxon>
        <taxon>Solanales</taxon>
        <taxon>Solanaceae</taxon>
        <taxon>Solanoideae</taxon>
        <taxon>Capsiceae</taxon>
        <taxon>Capsicum</taxon>
    </lineage>
</organism>
<gene>
    <name evidence="2" type="ORF">CQW23_13548</name>
</gene>
<name>A0A2G2WGX6_CAPBA</name>
<protein>
    <submittedName>
        <fullName evidence="2">Uncharacterized protein</fullName>
    </submittedName>
</protein>
<sequence length="169" mass="19908">MERVTEKEQLRKEEEANNSSMSFSSLREDIINVLDFVERLKNEEDQKPVDVDLIEKLKLKLAFICTYVQLSYSDLDQFQDIMTGKRQEVENLLRTIFDDVDNTIRCKYNMHHVLPSLTKNMDNCISSDHCSKSNAMVEEQLNFLLLNLHHLSKYRAEKIFQLVNEYGIL</sequence>
<reference evidence="2 3" key="1">
    <citation type="journal article" date="2017" name="Genome Biol.">
        <title>New reference genome sequences of hot pepper reveal the massive evolution of plant disease-resistance genes by retroduplication.</title>
        <authorList>
            <person name="Kim S."/>
            <person name="Park J."/>
            <person name="Yeom S.I."/>
            <person name="Kim Y.M."/>
            <person name="Seo E."/>
            <person name="Kim K.T."/>
            <person name="Kim M.S."/>
            <person name="Lee J.M."/>
            <person name="Cheong K."/>
            <person name="Shin H.S."/>
            <person name="Kim S.B."/>
            <person name="Han K."/>
            <person name="Lee J."/>
            <person name="Park M."/>
            <person name="Lee H.A."/>
            <person name="Lee H.Y."/>
            <person name="Lee Y."/>
            <person name="Oh S."/>
            <person name="Lee J.H."/>
            <person name="Choi E."/>
            <person name="Choi E."/>
            <person name="Lee S.E."/>
            <person name="Jeon J."/>
            <person name="Kim H."/>
            <person name="Choi G."/>
            <person name="Song H."/>
            <person name="Lee J."/>
            <person name="Lee S.C."/>
            <person name="Kwon J.K."/>
            <person name="Lee H.Y."/>
            <person name="Koo N."/>
            <person name="Hong Y."/>
            <person name="Kim R.W."/>
            <person name="Kang W.H."/>
            <person name="Huh J.H."/>
            <person name="Kang B.C."/>
            <person name="Yang T.J."/>
            <person name="Lee Y.H."/>
            <person name="Bennetzen J.L."/>
            <person name="Choi D."/>
        </authorList>
    </citation>
    <scope>NUCLEOTIDE SEQUENCE [LARGE SCALE GENOMIC DNA]</scope>
    <source>
        <strain evidence="3">cv. PBC81</strain>
    </source>
</reference>
<accession>A0A2G2WGX6</accession>
<evidence type="ECO:0000256" key="1">
    <source>
        <dbReference type="SAM" id="MobiDB-lite"/>
    </source>
</evidence>
<proteinExistence type="predicted"/>
<evidence type="ECO:0000313" key="2">
    <source>
        <dbReference type="EMBL" id="PHT44390.1"/>
    </source>
</evidence>
<dbReference type="EMBL" id="MLFT02000006">
    <property type="protein sequence ID" value="PHT44390.1"/>
    <property type="molecule type" value="Genomic_DNA"/>
</dbReference>
<dbReference type="AlphaFoldDB" id="A0A2G2WGX6"/>
<feature type="region of interest" description="Disordered" evidence="1">
    <location>
        <begin position="1"/>
        <end position="21"/>
    </location>
</feature>